<dbReference type="PANTHER" id="PTHR14025:SF20">
    <property type="entry name" value="FANCONI ANEMIA GROUP M PROTEIN"/>
    <property type="match status" value="1"/>
</dbReference>
<feature type="domain" description="ERCC4" evidence="6">
    <location>
        <begin position="333"/>
        <end position="415"/>
    </location>
</feature>
<feature type="region of interest" description="Disordered" evidence="5">
    <location>
        <begin position="1"/>
        <end position="22"/>
    </location>
</feature>
<dbReference type="SUPFAM" id="SSF52980">
    <property type="entry name" value="Restriction endonuclease-like"/>
    <property type="match status" value="1"/>
</dbReference>
<dbReference type="RefSeq" id="XP_006816713.1">
    <property type="nucleotide sequence ID" value="XM_006816650.1"/>
</dbReference>
<dbReference type="Proteomes" id="UP000694865">
    <property type="component" value="Unplaced"/>
</dbReference>
<dbReference type="GeneID" id="102803058"/>
<keyword evidence="4" id="KW-0067">ATP-binding</keyword>
<evidence type="ECO:0000259" key="6">
    <source>
        <dbReference type="SMART" id="SM00891"/>
    </source>
</evidence>
<evidence type="ECO:0000256" key="1">
    <source>
        <dbReference type="ARBA" id="ARBA00022741"/>
    </source>
</evidence>
<evidence type="ECO:0000256" key="5">
    <source>
        <dbReference type="SAM" id="MobiDB-lite"/>
    </source>
</evidence>
<feature type="compositionally biased region" description="Polar residues" evidence="5">
    <location>
        <begin position="1"/>
        <end position="16"/>
    </location>
</feature>
<keyword evidence="3" id="KW-0347">Helicase</keyword>
<name>A0ABM0M9M2_SACKO</name>
<accession>A0ABM0M9M2</accession>
<evidence type="ECO:0000256" key="2">
    <source>
        <dbReference type="ARBA" id="ARBA00022801"/>
    </source>
</evidence>
<evidence type="ECO:0000313" key="8">
    <source>
        <dbReference type="RefSeq" id="XP_006816713.1"/>
    </source>
</evidence>
<evidence type="ECO:0000313" key="7">
    <source>
        <dbReference type="Proteomes" id="UP000694865"/>
    </source>
</evidence>
<keyword evidence="2" id="KW-0378">Hydrolase</keyword>
<evidence type="ECO:0000256" key="3">
    <source>
        <dbReference type="ARBA" id="ARBA00022806"/>
    </source>
</evidence>
<evidence type="ECO:0000256" key="4">
    <source>
        <dbReference type="ARBA" id="ARBA00022840"/>
    </source>
</evidence>
<organism evidence="7 8">
    <name type="scientific">Saccoglossus kowalevskii</name>
    <name type="common">Acorn worm</name>
    <dbReference type="NCBI Taxonomy" id="10224"/>
    <lineage>
        <taxon>Eukaryota</taxon>
        <taxon>Metazoa</taxon>
        <taxon>Hemichordata</taxon>
        <taxon>Enteropneusta</taxon>
        <taxon>Harrimaniidae</taxon>
        <taxon>Saccoglossus</taxon>
    </lineage>
</organism>
<proteinExistence type="predicted"/>
<keyword evidence="1" id="KW-0547">Nucleotide-binding</keyword>
<dbReference type="SMART" id="SM00891">
    <property type="entry name" value="ERCC4"/>
    <property type="match status" value="1"/>
</dbReference>
<dbReference type="InterPro" id="IPR006166">
    <property type="entry name" value="ERCC4_domain"/>
</dbReference>
<sequence length="425" mass="49209">MSATYNHWDQNENNTKQKNRNSEVIRGFLDEEAEVSDDISQYSSDENINEGYDTSMEEFINDATQASQQQTDLQHMYLQSLHQKRMESPAVHAYKNKYKMIYNDHSDHDDIFSQVPQQDHTYEEDSFVVDEVTNSCLDDEFNYTINPANILHGKRNTRCRPALPNIKDTGIEAERSRKPKRRRIILQDSSSDEDVVVPNMLKSCTSNKSVFATPKVTPQLQRFASHTAVHKRNQINSGVITGDVRIMSSKSASLKPGMNDVHLTKEQFEREERLKRQKEKQMQFKKIAEEKRKLGQMTNVSPPGAVQLEQTFTNANFDLMPQYLSNKESEKLTVLVDSREIGSSNIASRLRIIYNMNIHVHQLKGCDYIISRRMGVERRTMSDFASSVNRTALLERIRHLCDLYDKPCLIIEKDRMKAHEDKPKQ</sequence>
<keyword evidence="7" id="KW-1185">Reference proteome</keyword>
<dbReference type="PANTHER" id="PTHR14025">
    <property type="entry name" value="FANCONI ANEMIA GROUP M FANCM FAMILY MEMBER"/>
    <property type="match status" value="1"/>
</dbReference>
<protein>
    <submittedName>
        <fullName evidence="8">Fanconi anemia group M protein-like</fullName>
    </submittedName>
</protein>
<feature type="non-terminal residue" evidence="8">
    <location>
        <position position="425"/>
    </location>
</feature>
<dbReference type="Gene3D" id="3.40.50.10130">
    <property type="match status" value="1"/>
</dbReference>
<gene>
    <name evidence="8" type="primary">LOC102803058</name>
</gene>
<reference evidence="8" key="1">
    <citation type="submission" date="2025-08" db="UniProtKB">
        <authorList>
            <consortium name="RefSeq"/>
        </authorList>
    </citation>
    <scope>IDENTIFICATION</scope>
    <source>
        <tissue evidence="8">Testes</tissue>
    </source>
</reference>
<dbReference type="InterPro" id="IPR011335">
    <property type="entry name" value="Restrct_endonuc-II-like"/>
</dbReference>
<dbReference type="Pfam" id="PF02732">
    <property type="entry name" value="ERCC4"/>
    <property type="match status" value="1"/>
</dbReference>